<protein>
    <submittedName>
        <fullName evidence="3">Uncharacterized protein</fullName>
    </submittedName>
</protein>
<evidence type="ECO:0000313" key="3">
    <source>
        <dbReference type="EMBL" id="KAL0296725.1"/>
    </source>
</evidence>
<dbReference type="PANTHER" id="PTHR37184">
    <property type="entry name" value="CLAVATA3/ESR (CLE)-RELATED PROTEIN 27"/>
    <property type="match status" value="1"/>
</dbReference>
<reference evidence="3" key="1">
    <citation type="submission" date="2020-06" db="EMBL/GenBank/DDBJ databases">
        <authorList>
            <person name="Li T."/>
            <person name="Hu X."/>
            <person name="Zhang T."/>
            <person name="Song X."/>
            <person name="Zhang H."/>
            <person name="Dai N."/>
            <person name="Sheng W."/>
            <person name="Hou X."/>
            <person name="Wei L."/>
        </authorList>
    </citation>
    <scope>NUCLEOTIDE SEQUENCE</scope>
    <source>
        <strain evidence="3">G02</strain>
        <tissue evidence="3">Leaf</tissue>
    </source>
</reference>
<evidence type="ECO:0000256" key="1">
    <source>
        <dbReference type="SAM" id="MobiDB-lite"/>
    </source>
</evidence>
<proteinExistence type="predicted"/>
<dbReference type="AlphaFoldDB" id="A0AAW2JSU5"/>
<reference evidence="3" key="2">
    <citation type="journal article" date="2024" name="Plant">
        <title>Genomic evolution and insights into agronomic trait innovations of Sesamum species.</title>
        <authorList>
            <person name="Miao H."/>
            <person name="Wang L."/>
            <person name="Qu L."/>
            <person name="Liu H."/>
            <person name="Sun Y."/>
            <person name="Le M."/>
            <person name="Wang Q."/>
            <person name="Wei S."/>
            <person name="Zheng Y."/>
            <person name="Lin W."/>
            <person name="Duan Y."/>
            <person name="Cao H."/>
            <person name="Xiong S."/>
            <person name="Wang X."/>
            <person name="Wei L."/>
            <person name="Li C."/>
            <person name="Ma Q."/>
            <person name="Ju M."/>
            <person name="Zhao R."/>
            <person name="Li G."/>
            <person name="Mu C."/>
            <person name="Tian Q."/>
            <person name="Mei H."/>
            <person name="Zhang T."/>
            <person name="Gao T."/>
            <person name="Zhang H."/>
        </authorList>
    </citation>
    <scope>NUCLEOTIDE SEQUENCE</scope>
    <source>
        <strain evidence="3">G02</strain>
    </source>
</reference>
<gene>
    <name evidence="3" type="ORF">Sradi_6724600</name>
</gene>
<feature type="signal peptide" evidence="2">
    <location>
        <begin position="1"/>
        <end position="24"/>
    </location>
</feature>
<evidence type="ECO:0000256" key="2">
    <source>
        <dbReference type="SAM" id="SignalP"/>
    </source>
</evidence>
<dbReference type="EMBL" id="JACGWJ010000032">
    <property type="protein sequence ID" value="KAL0296725.1"/>
    <property type="molecule type" value="Genomic_DNA"/>
</dbReference>
<dbReference type="PANTHER" id="PTHR37184:SF2">
    <property type="entry name" value="CLAVATA3_ESR (CLE)-RELATED PROTEIN 43"/>
    <property type="match status" value="1"/>
</dbReference>
<organism evidence="3">
    <name type="scientific">Sesamum radiatum</name>
    <name type="common">Black benniseed</name>
    <dbReference type="NCBI Taxonomy" id="300843"/>
    <lineage>
        <taxon>Eukaryota</taxon>
        <taxon>Viridiplantae</taxon>
        <taxon>Streptophyta</taxon>
        <taxon>Embryophyta</taxon>
        <taxon>Tracheophyta</taxon>
        <taxon>Spermatophyta</taxon>
        <taxon>Magnoliopsida</taxon>
        <taxon>eudicotyledons</taxon>
        <taxon>Gunneridae</taxon>
        <taxon>Pentapetalae</taxon>
        <taxon>asterids</taxon>
        <taxon>lamiids</taxon>
        <taxon>Lamiales</taxon>
        <taxon>Pedaliaceae</taxon>
        <taxon>Sesamum</taxon>
    </lineage>
</organism>
<keyword evidence="2" id="KW-0732">Signal</keyword>
<feature type="region of interest" description="Disordered" evidence="1">
    <location>
        <begin position="49"/>
        <end position="69"/>
    </location>
</feature>
<name>A0AAW2JSU5_SESRA</name>
<accession>A0AAW2JSU5</accession>
<comment type="caution">
    <text evidence="3">The sequence shown here is derived from an EMBL/GenBank/DDBJ whole genome shotgun (WGS) entry which is preliminary data.</text>
</comment>
<sequence length="108" mass="12355">MSFSGRKRPFYSSSLAMLLLIVSSLHIWTSTQNQVRAIRVFPERSLAVEEESQSQSMAPPPPPPAKNQTQIFREYFKRRVSELNSTAGDDTFLDYKRKIPSCPDPLHN</sequence>
<dbReference type="InterPro" id="IPR040274">
    <property type="entry name" value="CLE27/CLE43"/>
</dbReference>
<feature type="chain" id="PRO_5043464038" evidence="2">
    <location>
        <begin position="25"/>
        <end position="108"/>
    </location>
</feature>